<feature type="region of interest" description="Disordered" evidence="1">
    <location>
        <begin position="1"/>
        <end position="27"/>
    </location>
</feature>
<comment type="caution">
    <text evidence="2">The sequence shown here is derived from an EMBL/GenBank/DDBJ whole genome shotgun (WGS) entry which is preliminary data.</text>
</comment>
<reference evidence="2 3" key="2">
    <citation type="journal article" date="2012" name="Proc. Natl. Acad. Sci. U.S.A.">
        <title>Antigenic diversity is generated by distinct evolutionary mechanisms in African trypanosome species.</title>
        <authorList>
            <person name="Jackson A.P."/>
            <person name="Berry A."/>
            <person name="Aslett M."/>
            <person name="Allison H.C."/>
            <person name="Burton P."/>
            <person name="Vavrova-Anderson J."/>
            <person name="Brown R."/>
            <person name="Browne H."/>
            <person name="Corton N."/>
            <person name="Hauser H."/>
            <person name="Gamble J."/>
            <person name="Gilderthorp R."/>
            <person name="Marcello L."/>
            <person name="McQuillan J."/>
            <person name="Otto T.D."/>
            <person name="Quail M.A."/>
            <person name="Sanders M.J."/>
            <person name="van Tonder A."/>
            <person name="Ginger M.L."/>
            <person name="Field M.C."/>
            <person name="Barry J.D."/>
            <person name="Hertz-Fowler C."/>
            <person name="Berriman M."/>
        </authorList>
    </citation>
    <scope>NUCLEOTIDE SEQUENCE [LARGE SCALE GENOMIC DNA]</scope>
    <source>
        <strain evidence="2 3">IL3000</strain>
    </source>
</reference>
<dbReference type="AlphaFoldDB" id="F9WAZ8"/>
<gene>
    <name evidence="2" type="ORF">TCIL3000_0_50400</name>
</gene>
<evidence type="ECO:0000313" key="3">
    <source>
        <dbReference type="Proteomes" id="UP000000702"/>
    </source>
</evidence>
<sequence>MDAVTRSHTFASRQNHRLPTHHMPQPPERFIGAHQPQERRDVAPYAQLCVTLLFGNGASRAQIPHFHFPPPDKANSPRTNITRHIHEESNGRRIKHRLRGSHLTGHRIGSHSEGFDAPPCALLPVPSIHYAFH</sequence>
<feature type="compositionally biased region" description="Polar residues" evidence="1">
    <location>
        <begin position="1"/>
        <end position="13"/>
    </location>
</feature>
<accession>F9WAZ8</accession>
<organism evidence="2 3">
    <name type="scientific">Trypanosoma congolense (strain IL3000)</name>
    <dbReference type="NCBI Taxonomy" id="1068625"/>
    <lineage>
        <taxon>Eukaryota</taxon>
        <taxon>Discoba</taxon>
        <taxon>Euglenozoa</taxon>
        <taxon>Kinetoplastea</taxon>
        <taxon>Metakinetoplastina</taxon>
        <taxon>Trypanosomatida</taxon>
        <taxon>Trypanosomatidae</taxon>
        <taxon>Trypanosoma</taxon>
        <taxon>Nannomonas</taxon>
    </lineage>
</organism>
<dbReference type="Proteomes" id="UP000000702">
    <property type="component" value="Unassembled WGS sequence"/>
</dbReference>
<keyword evidence="3" id="KW-1185">Reference proteome</keyword>
<proteinExistence type="predicted"/>
<dbReference type="EMBL" id="CAEQ01001509">
    <property type="protein sequence ID" value="CCD14424.1"/>
    <property type="molecule type" value="Genomic_DNA"/>
</dbReference>
<evidence type="ECO:0000313" key="2">
    <source>
        <dbReference type="EMBL" id="CCD14424.1"/>
    </source>
</evidence>
<name>F9WAZ8_TRYCI</name>
<evidence type="ECO:0000256" key="1">
    <source>
        <dbReference type="SAM" id="MobiDB-lite"/>
    </source>
</evidence>
<reference evidence="3" key="1">
    <citation type="submission" date="2011-07" db="EMBL/GenBank/DDBJ databases">
        <title>Divergent evolution of antigenic variation in African trypanosomes.</title>
        <authorList>
            <person name="Jackson A.P."/>
            <person name="Berry A."/>
            <person name="Allison H.C."/>
            <person name="Burton P."/>
            <person name="Anderson J."/>
            <person name="Aslett M."/>
            <person name="Brown R."/>
            <person name="Corton N."/>
            <person name="Harris D."/>
            <person name="Hauser H."/>
            <person name="Gamble J."/>
            <person name="Gilderthorp R."/>
            <person name="McQuillan J."/>
            <person name="Quail M.A."/>
            <person name="Sanders M."/>
            <person name="Van Tonder A."/>
            <person name="Ginger M.L."/>
            <person name="Donelson J.E."/>
            <person name="Field M.C."/>
            <person name="Barry J.D."/>
            <person name="Berriman M."/>
            <person name="Hertz-Fowler C."/>
        </authorList>
    </citation>
    <scope>NUCLEOTIDE SEQUENCE [LARGE SCALE GENOMIC DNA]</scope>
    <source>
        <strain evidence="3">IL3000</strain>
    </source>
</reference>
<protein>
    <submittedName>
        <fullName evidence="2">Uncharacterized protein</fullName>
    </submittedName>
</protein>